<dbReference type="GO" id="GO:0015031">
    <property type="term" value="P:protein transport"/>
    <property type="evidence" value="ECO:0007669"/>
    <property type="project" value="TreeGrafter"/>
</dbReference>
<reference evidence="3" key="3">
    <citation type="submission" date="2025-09" db="UniProtKB">
        <authorList>
            <consortium name="Ensembl"/>
        </authorList>
    </citation>
    <scope>IDENTIFICATION</scope>
</reference>
<comment type="similarity">
    <text evidence="1">Belongs to the arrestin family.</text>
</comment>
<dbReference type="InterPro" id="IPR011021">
    <property type="entry name" value="Arrestin-like_N"/>
</dbReference>
<dbReference type="Proteomes" id="UP000694680">
    <property type="component" value="Chromosome 9"/>
</dbReference>
<accession>A0A8C5I6F3</accession>
<evidence type="ECO:0000313" key="4">
    <source>
        <dbReference type="Proteomes" id="UP000694680"/>
    </source>
</evidence>
<proteinExistence type="inferred from homology"/>
<dbReference type="Gene3D" id="2.60.40.640">
    <property type="match status" value="2"/>
</dbReference>
<dbReference type="GO" id="GO:0005886">
    <property type="term" value="C:plasma membrane"/>
    <property type="evidence" value="ECO:0007669"/>
    <property type="project" value="TreeGrafter"/>
</dbReference>
<keyword evidence="4" id="KW-1185">Reference proteome</keyword>
<reference evidence="3" key="2">
    <citation type="submission" date="2025-08" db="UniProtKB">
        <authorList>
            <consortium name="Ensembl"/>
        </authorList>
    </citation>
    <scope>IDENTIFICATION</scope>
</reference>
<dbReference type="InterPro" id="IPR014756">
    <property type="entry name" value="Ig_E-set"/>
</dbReference>
<feature type="domain" description="Arrestin C-terminal-like" evidence="2">
    <location>
        <begin position="170"/>
        <end position="299"/>
    </location>
</feature>
<dbReference type="InterPro" id="IPR011022">
    <property type="entry name" value="Arrestin_C-like"/>
</dbReference>
<evidence type="ECO:0000259" key="2">
    <source>
        <dbReference type="SMART" id="SM01017"/>
    </source>
</evidence>
<sequence length="367" mass="41132">MSTTVKRLEVTYQPINKDNTFTNGDMVSGKVTLEVVKDCEIDSLSIKFKGKSEVLWTERHGQTTVVYHSKEKYFSVTQFFIRDQKTIDNRLVTPGCHDYPFTFQIPLTNMPPSFKGRVGKIVYLLEAKLSRSMRINKKDSTKISFVPKTFACDLPAPQHDSKDKKLKFFNSGTVAMDVNIEKTGFHPGEIYKVDIFAHIQNNSSREIKPKYCVYRKHSFFASGKRNLDTKDLFKEVGDVIPSSTSTNVTRVITIPPDLEPSILNCNNIKTEYRLRVYLDVKYASDPKLKFPIVILPASLDVTMAALPAATAAPAFGFEPFGNPDGPVLGAMAPPPPAAALQPLEPPPPYMAYGMYPPLNDFPSKYQS</sequence>
<organism evidence="3 4">
    <name type="scientific">Gouania willdenowi</name>
    <name type="common">Blunt-snouted clingfish</name>
    <name type="synonym">Lepadogaster willdenowi</name>
    <dbReference type="NCBI Taxonomy" id="441366"/>
    <lineage>
        <taxon>Eukaryota</taxon>
        <taxon>Metazoa</taxon>
        <taxon>Chordata</taxon>
        <taxon>Craniata</taxon>
        <taxon>Vertebrata</taxon>
        <taxon>Euteleostomi</taxon>
        <taxon>Actinopterygii</taxon>
        <taxon>Neopterygii</taxon>
        <taxon>Teleostei</taxon>
        <taxon>Neoteleostei</taxon>
        <taxon>Acanthomorphata</taxon>
        <taxon>Ovalentaria</taxon>
        <taxon>Blenniimorphae</taxon>
        <taxon>Blenniiformes</taxon>
        <taxon>Gobiesocoidei</taxon>
        <taxon>Gobiesocidae</taxon>
        <taxon>Gobiesocinae</taxon>
        <taxon>Gouania</taxon>
    </lineage>
</organism>
<dbReference type="PANTHER" id="PTHR11188">
    <property type="entry name" value="ARRESTIN DOMAIN CONTAINING PROTEIN"/>
    <property type="match status" value="1"/>
</dbReference>
<dbReference type="PANTHER" id="PTHR11188:SF135">
    <property type="entry name" value="ARRESTIN DOMAIN CONTAINING 3-LIKE-RELATED"/>
    <property type="match status" value="1"/>
</dbReference>
<dbReference type="InterPro" id="IPR050357">
    <property type="entry name" value="Arrestin_domain-protein"/>
</dbReference>
<evidence type="ECO:0000313" key="3">
    <source>
        <dbReference type="Ensembl" id="ENSGWIP00000055930.1"/>
    </source>
</evidence>
<dbReference type="GO" id="GO:0007399">
    <property type="term" value="P:nervous system development"/>
    <property type="evidence" value="ECO:0007669"/>
    <property type="project" value="UniProtKB-ARBA"/>
</dbReference>
<dbReference type="AlphaFoldDB" id="A0A8C5I6F3"/>
<dbReference type="Pfam" id="PF00339">
    <property type="entry name" value="Arrestin_N"/>
    <property type="match status" value="1"/>
</dbReference>
<dbReference type="InterPro" id="IPR014752">
    <property type="entry name" value="Arrestin-like_C"/>
</dbReference>
<dbReference type="Ensembl" id="ENSGWIT00000060202.1">
    <property type="protein sequence ID" value="ENSGWIP00000055930.1"/>
    <property type="gene ID" value="ENSGWIG00000026566.1"/>
</dbReference>
<dbReference type="SUPFAM" id="SSF81296">
    <property type="entry name" value="E set domains"/>
    <property type="match status" value="2"/>
</dbReference>
<dbReference type="SMART" id="SM01017">
    <property type="entry name" value="Arrestin_C"/>
    <property type="match status" value="1"/>
</dbReference>
<reference evidence="3" key="1">
    <citation type="submission" date="2020-06" db="EMBL/GenBank/DDBJ databases">
        <authorList>
            <consortium name="Wellcome Sanger Institute Data Sharing"/>
        </authorList>
    </citation>
    <scope>NUCLEOTIDE SEQUENCE [LARGE SCALE GENOMIC DNA]</scope>
</reference>
<dbReference type="GO" id="GO:0005737">
    <property type="term" value="C:cytoplasm"/>
    <property type="evidence" value="ECO:0007669"/>
    <property type="project" value="TreeGrafter"/>
</dbReference>
<protein>
    <submittedName>
        <fullName evidence="3">Arrestin domain-containing protein 3-like</fullName>
    </submittedName>
</protein>
<gene>
    <name evidence="3" type="primary">LOC114469796</name>
</gene>
<evidence type="ECO:0000256" key="1">
    <source>
        <dbReference type="ARBA" id="ARBA00005298"/>
    </source>
</evidence>
<dbReference type="Pfam" id="PF02752">
    <property type="entry name" value="Arrestin_C"/>
    <property type="match status" value="1"/>
</dbReference>
<name>A0A8C5I6F3_GOUWI</name>